<proteinExistence type="predicted"/>
<feature type="compositionally biased region" description="Low complexity" evidence="1">
    <location>
        <begin position="31"/>
        <end position="46"/>
    </location>
</feature>
<feature type="chain" id="PRO_5045897079" evidence="2">
    <location>
        <begin position="22"/>
        <end position="100"/>
    </location>
</feature>
<keyword evidence="4" id="KW-1185">Reference proteome</keyword>
<keyword evidence="2" id="KW-0732">Signal</keyword>
<feature type="region of interest" description="Disordered" evidence="1">
    <location>
        <begin position="31"/>
        <end position="100"/>
    </location>
</feature>
<evidence type="ECO:0000313" key="4">
    <source>
        <dbReference type="Proteomes" id="UP001017257"/>
    </source>
</evidence>
<keyword evidence="3" id="KW-0614">Plasmid</keyword>
<dbReference type="Proteomes" id="UP001017257">
    <property type="component" value="Plasmid pR24_2"/>
</dbReference>
<protein>
    <submittedName>
        <fullName evidence="3">Uncharacterized protein</fullName>
    </submittedName>
</protein>
<geneLocation type="plasmid" evidence="3 4">
    <name>pR24_2</name>
</geneLocation>
<evidence type="ECO:0000256" key="2">
    <source>
        <dbReference type="SAM" id="SignalP"/>
    </source>
</evidence>
<feature type="signal peptide" evidence="2">
    <location>
        <begin position="1"/>
        <end position="21"/>
    </location>
</feature>
<accession>A0ABY5S0F9</accession>
<dbReference type="RefSeq" id="WP_173949633.1">
    <property type="nucleotide sequence ID" value="NZ_CP102847.1"/>
</dbReference>
<reference evidence="3" key="1">
    <citation type="submission" date="2022-08" db="EMBL/GenBank/DDBJ databases">
        <title>Microvirga terrae sp. nov., isolated from soil.</title>
        <authorList>
            <person name="Kim K.H."/>
            <person name="Seo Y.L."/>
            <person name="Kim J.M."/>
            <person name="Lee J.K."/>
            <person name="Han D.M."/>
            <person name="Jeon C.O."/>
        </authorList>
    </citation>
    <scope>NUCLEOTIDE SEQUENCE</scope>
    <source>
        <strain evidence="3">R24</strain>
        <plasmid evidence="3">pR24_2</plasmid>
    </source>
</reference>
<evidence type="ECO:0000256" key="1">
    <source>
        <dbReference type="SAM" id="MobiDB-lite"/>
    </source>
</evidence>
<organism evidence="3 4">
    <name type="scientific">Microvirga terrae</name>
    <dbReference type="NCBI Taxonomy" id="2740529"/>
    <lineage>
        <taxon>Bacteria</taxon>
        <taxon>Pseudomonadati</taxon>
        <taxon>Pseudomonadota</taxon>
        <taxon>Alphaproteobacteria</taxon>
        <taxon>Hyphomicrobiales</taxon>
        <taxon>Methylobacteriaceae</taxon>
        <taxon>Microvirga</taxon>
    </lineage>
</organism>
<dbReference type="EMBL" id="CP102847">
    <property type="protein sequence ID" value="UVF22748.1"/>
    <property type="molecule type" value="Genomic_DNA"/>
</dbReference>
<evidence type="ECO:0000313" key="3">
    <source>
        <dbReference type="EMBL" id="UVF22748.1"/>
    </source>
</evidence>
<sequence length="100" mass="10519">MKSISTLLRLNWHLFVGSVVAAAMTGFAATAQAQSPPSAQQTSPAAEPMKAVERNGRSVARTGATVPNPGTAKTGPQTEVERRAHERSSRTIRTICSGCL</sequence>
<name>A0ABY5S0F9_9HYPH</name>
<gene>
    <name evidence="3" type="ORF">HPT29_027385</name>
</gene>
<feature type="compositionally biased region" description="Basic and acidic residues" evidence="1">
    <location>
        <begin position="79"/>
        <end position="89"/>
    </location>
</feature>